<keyword evidence="2" id="KW-1133">Transmembrane helix</keyword>
<organism evidence="3 4">
    <name type="scientific">Flavobacterium aquicola</name>
    <dbReference type="NCBI Taxonomy" id="1682742"/>
    <lineage>
        <taxon>Bacteria</taxon>
        <taxon>Pseudomonadati</taxon>
        <taxon>Bacteroidota</taxon>
        <taxon>Flavobacteriia</taxon>
        <taxon>Flavobacteriales</taxon>
        <taxon>Flavobacteriaceae</taxon>
        <taxon>Flavobacterium</taxon>
    </lineage>
</organism>
<comment type="caution">
    <text evidence="3">The sequence shown here is derived from an EMBL/GenBank/DDBJ whole genome shotgun (WGS) entry which is preliminary data.</text>
</comment>
<feature type="transmembrane region" description="Helical" evidence="2">
    <location>
        <begin position="233"/>
        <end position="257"/>
    </location>
</feature>
<evidence type="ECO:0000313" key="3">
    <source>
        <dbReference type="EMBL" id="REG90455.1"/>
    </source>
</evidence>
<keyword evidence="2" id="KW-0812">Transmembrane</keyword>
<dbReference type="OrthoDB" id="6286374at2"/>
<dbReference type="Proteomes" id="UP000257136">
    <property type="component" value="Unassembled WGS sequence"/>
</dbReference>
<keyword evidence="2" id="KW-0472">Membrane</keyword>
<sequence>MINNVALDVFIGLTFVFLLYSLLASVIQEMIAVRFSFRAKLLEKAILRMLEDGKTTTRSSFFDRIYGMLHLFGLVSILKDKKVAVWFYSHSLIKYLAEDNYYSKPAYLTAANFSKVMIDLLKGFNQPESQTIETIHNSIINGTIYKLPISMASAKEDRSNPAFKILVKENSIEETGIITASQTVQINPSTAFFLRSLWQESGADIDLFKSKLEQWFNDTMERTTDWYKRYTRFLLFIIGFAMACSFNVDAIAIHRILSKDKNAREQLVALAIKNNEKYVAAVQDIKNGTPQDDLNLQKTYDMVVADAKEATSTMGLGKPWEDSCTICKEHFKIDKNISFDDRVSLDDKIAVAKTSIIILQKKIDKIQNAQLEISSCNIQLKTKDSLLFSGTYRDTTQLKKDTARLNKMKTKVYGILKINHSDSLKIFKGSLYKMKILCERCPIIQKRNLFQYSANQRGDMETFLGWLLTAFAVTLGAPFWFDILSKLISVRGVGSKANSSSGTDPSSPVGKPNSTGSNPTNGSSTTIQNNSGEEAVG</sequence>
<evidence type="ECO:0000256" key="2">
    <source>
        <dbReference type="SAM" id="Phobius"/>
    </source>
</evidence>
<evidence type="ECO:0000313" key="4">
    <source>
        <dbReference type="Proteomes" id="UP000257136"/>
    </source>
</evidence>
<feature type="transmembrane region" description="Helical" evidence="2">
    <location>
        <begin position="6"/>
        <end position="27"/>
    </location>
</feature>
<dbReference type="AlphaFoldDB" id="A0A3E0DWX2"/>
<evidence type="ECO:0000256" key="1">
    <source>
        <dbReference type="SAM" id="MobiDB-lite"/>
    </source>
</evidence>
<proteinExistence type="predicted"/>
<feature type="compositionally biased region" description="Polar residues" evidence="1">
    <location>
        <begin position="496"/>
        <end position="506"/>
    </location>
</feature>
<feature type="region of interest" description="Disordered" evidence="1">
    <location>
        <begin position="495"/>
        <end position="537"/>
    </location>
</feature>
<name>A0A3E0DWX2_9FLAO</name>
<dbReference type="EMBL" id="QUNI01000024">
    <property type="protein sequence ID" value="REG90455.1"/>
    <property type="molecule type" value="Genomic_DNA"/>
</dbReference>
<accession>A0A3E0DWX2</accession>
<keyword evidence="4" id="KW-1185">Reference proteome</keyword>
<gene>
    <name evidence="3" type="ORF">C8P67_1247</name>
</gene>
<dbReference type="RefSeq" id="WP_115815219.1">
    <property type="nucleotide sequence ID" value="NZ_QUNI01000024.1"/>
</dbReference>
<protein>
    <submittedName>
        <fullName evidence="3">Uncharacterized protein</fullName>
    </submittedName>
</protein>
<feature type="compositionally biased region" description="Polar residues" evidence="1">
    <location>
        <begin position="527"/>
        <end position="537"/>
    </location>
</feature>
<feature type="compositionally biased region" description="Low complexity" evidence="1">
    <location>
        <begin position="512"/>
        <end position="526"/>
    </location>
</feature>
<reference evidence="3 4" key="1">
    <citation type="submission" date="2018-08" db="EMBL/GenBank/DDBJ databases">
        <title>Genomic Encyclopedia of Archaeal and Bacterial Type Strains, Phase II (KMG-II): from individual species to whole genera.</title>
        <authorList>
            <person name="Goeker M."/>
        </authorList>
    </citation>
    <scope>NUCLEOTIDE SEQUENCE [LARGE SCALE GENOMIC DNA]</scope>
    <source>
        <strain evidence="3 4">DSM 100880</strain>
    </source>
</reference>